<dbReference type="EMBL" id="CM042023">
    <property type="protein sequence ID" value="KAI3814110.1"/>
    <property type="molecule type" value="Genomic_DNA"/>
</dbReference>
<dbReference type="Proteomes" id="UP001056120">
    <property type="component" value="Linkage Group LG06"/>
</dbReference>
<protein>
    <submittedName>
        <fullName evidence="1">Uncharacterized protein</fullName>
    </submittedName>
</protein>
<evidence type="ECO:0000313" key="1">
    <source>
        <dbReference type="EMBL" id="KAI3814110.1"/>
    </source>
</evidence>
<comment type="caution">
    <text evidence="1">The sequence shown here is derived from an EMBL/GenBank/DDBJ whole genome shotgun (WGS) entry which is preliminary data.</text>
</comment>
<name>A0ACB9J1G7_9ASTR</name>
<reference evidence="1 2" key="2">
    <citation type="journal article" date="2022" name="Mol. Ecol. Resour.">
        <title>The genomes of chicory, endive, great burdock and yacon provide insights into Asteraceae paleo-polyploidization history and plant inulin production.</title>
        <authorList>
            <person name="Fan W."/>
            <person name="Wang S."/>
            <person name="Wang H."/>
            <person name="Wang A."/>
            <person name="Jiang F."/>
            <person name="Liu H."/>
            <person name="Zhao H."/>
            <person name="Xu D."/>
            <person name="Zhang Y."/>
        </authorList>
    </citation>
    <scope>NUCLEOTIDE SEQUENCE [LARGE SCALE GENOMIC DNA]</scope>
    <source>
        <strain evidence="2">cv. Yunnan</strain>
        <tissue evidence="1">Leaves</tissue>
    </source>
</reference>
<gene>
    <name evidence="1" type="ORF">L1987_18855</name>
</gene>
<reference evidence="2" key="1">
    <citation type="journal article" date="2022" name="Mol. Ecol. Resour.">
        <title>The genomes of chicory, endive, great burdock and yacon provide insights into Asteraceae palaeo-polyploidization history and plant inulin production.</title>
        <authorList>
            <person name="Fan W."/>
            <person name="Wang S."/>
            <person name="Wang H."/>
            <person name="Wang A."/>
            <person name="Jiang F."/>
            <person name="Liu H."/>
            <person name="Zhao H."/>
            <person name="Xu D."/>
            <person name="Zhang Y."/>
        </authorList>
    </citation>
    <scope>NUCLEOTIDE SEQUENCE [LARGE SCALE GENOMIC DNA]</scope>
    <source>
        <strain evidence="2">cv. Yunnan</strain>
    </source>
</reference>
<proteinExistence type="predicted"/>
<keyword evidence="2" id="KW-1185">Reference proteome</keyword>
<sequence>MDFMINVFTSSSTYFENIFRPIDLSSDDSTGVHHYNPSKENWGTEVDCYETATWRENESVLSWYQEDSDTSNWRFDTSPPQVSSMHVGTSGAGLSGSRKPQMSVRVPDETLQMSSAEELEAIYEEIEMENPTTKKLPQYLSFLKPPEFDT</sequence>
<accession>A0ACB9J1G7</accession>
<evidence type="ECO:0000313" key="2">
    <source>
        <dbReference type="Proteomes" id="UP001056120"/>
    </source>
</evidence>
<organism evidence="1 2">
    <name type="scientific">Smallanthus sonchifolius</name>
    <dbReference type="NCBI Taxonomy" id="185202"/>
    <lineage>
        <taxon>Eukaryota</taxon>
        <taxon>Viridiplantae</taxon>
        <taxon>Streptophyta</taxon>
        <taxon>Embryophyta</taxon>
        <taxon>Tracheophyta</taxon>
        <taxon>Spermatophyta</taxon>
        <taxon>Magnoliopsida</taxon>
        <taxon>eudicotyledons</taxon>
        <taxon>Gunneridae</taxon>
        <taxon>Pentapetalae</taxon>
        <taxon>asterids</taxon>
        <taxon>campanulids</taxon>
        <taxon>Asterales</taxon>
        <taxon>Asteraceae</taxon>
        <taxon>Asteroideae</taxon>
        <taxon>Heliantheae alliance</taxon>
        <taxon>Millerieae</taxon>
        <taxon>Smallanthus</taxon>
    </lineage>
</organism>